<dbReference type="Proteomes" id="UP001161580">
    <property type="component" value="Unassembled WGS sequence"/>
</dbReference>
<protein>
    <submittedName>
        <fullName evidence="1">Uncharacterized protein</fullName>
    </submittedName>
</protein>
<organism evidence="1 2">
    <name type="scientific">Ferirhizobium litorale</name>
    <dbReference type="NCBI Taxonomy" id="2927786"/>
    <lineage>
        <taxon>Bacteria</taxon>
        <taxon>Pseudomonadati</taxon>
        <taxon>Pseudomonadota</taxon>
        <taxon>Alphaproteobacteria</taxon>
        <taxon>Hyphomicrobiales</taxon>
        <taxon>Rhizobiaceae</taxon>
        <taxon>Ferirhizobium</taxon>
    </lineage>
</organism>
<dbReference type="EMBL" id="JALDYZ010000017">
    <property type="protein sequence ID" value="MDI7924735.1"/>
    <property type="molecule type" value="Genomic_DNA"/>
</dbReference>
<proteinExistence type="predicted"/>
<evidence type="ECO:0000313" key="1">
    <source>
        <dbReference type="EMBL" id="MDI7924735.1"/>
    </source>
</evidence>
<keyword evidence="2" id="KW-1185">Reference proteome</keyword>
<name>A0AAE3QIT7_9HYPH</name>
<evidence type="ECO:0000313" key="2">
    <source>
        <dbReference type="Proteomes" id="UP001161580"/>
    </source>
</evidence>
<accession>A0AAE3QIT7</accession>
<sequence length="244" mass="27703">MENWDFYFEGLKAIGSISSQPKYQGVVGFLYEWQTLVSGSIALTAGALVYGQLRVQRQQLENDRLKHRDLLKRQERAARIRIPHALAELSEFVEEGLKLWVAGSKLNALELPTKPVDTLMAVAEWLDEASYESVHELVSALQVFQSRHLEPGRSYFGRGQPGKDLAVLAFHIDRLFPFGRLKNDEPVHFVRPNRDDIAATLQRYHSSLVLHAGSETVIKQRVQQVLNLLPDPSRRNDGRAAHKD</sequence>
<comment type="caution">
    <text evidence="1">The sequence shown here is derived from an EMBL/GenBank/DDBJ whole genome shotgun (WGS) entry which is preliminary data.</text>
</comment>
<reference evidence="1" key="1">
    <citation type="submission" date="2022-03" db="EMBL/GenBank/DDBJ databases">
        <title>Fererhizobium litorale gen. nov., sp. nov., isolated from sandy sediments of the Sea of Japan seashore.</title>
        <authorList>
            <person name="Romanenko L."/>
            <person name="Kurilenko V."/>
            <person name="Otstavnykh N."/>
            <person name="Svetashev V."/>
            <person name="Tekutyeva L."/>
            <person name="Isaeva M."/>
            <person name="Mikhailov V."/>
        </authorList>
    </citation>
    <scope>NUCLEOTIDE SEQUENCE</scope>
    <source>
        <strain evidence="1">KMM 9576</strain>
    </source>
</reference>
<gene>
    <name evidence="1" type="ORF">MRS75_21985</name>
</gene>
<dbReference type="AlphaFoldDB" id="A0AAE3QIT7"/>
<dbReference type="RefSeq" id="WP_311789666.1">
    <property type="nucleotide sequence ID" value="NZ_JALDYY010000041.1"/>
</dbReference>